<name>A0ABU0VAN5_9BACI</name>
<dbReference type="InterPro" id="IPR050171">
    <property type="entry name" value="MFS_Transporters"/>
</dbReference>
<keyword evidence="5 7" id="KW-1133">Transmembrane helix</keyword>
<feature type="transmembrane region" description="Helical" evidence="7">
    <location>
        <begin position="272"/>
        <end position="290"/>
    </location>
</feature>
<dbReference type="Proteomes" id="UP001177898">
    <property type="component" value="Unassembled WGS sequence"/>
</dbReference>
<evidence type="ECO:0000259" key="8">
    <source>
        <dbReference type="PROSITE" id="PS50850"/>
    </source>
</evidence>
<keyword evidence="2" id="KW-0813">Transport</keyword>
<dbReference type="Pfam" id="PF07690">
    <property type="entry name" value="MFS_1"/>
    <property type="match status" value="1"/>
</dbReference>
<feature type="transmembrane region" description="Helical" evidence="7">
    <location>
        <begin position="129"/>
        <end position="153"/>
    </location>
</feature>
<evidence type="ECO:0000313" key="9">
    <source>
        <dbReference type="EMBL" id="MDQ1854003.1"/>
    </source>
</evidence>
<evidence type="ECO:0000256" key="4">
    <source>
        <dbReference type="ARBA" id="ARBA00022692"/>
    </source>
</evidence>
<accession>A0ABU0VAN5</accession>
<keyword evidence="10" id="KW-1185">Reference proteome</keyword>
<dbReference type="InterPro" id="IPR036259">
    <property type="entry name" value="MFS_trans_sf"/>
</dbReference>
<sequence>MHNIKNEALLSFLIRVSNSIGFFSVIPLLSLWLVDVKFIEISMASFIVASFTFMSKAGSFFVGGIINKLGLKPSLLIGLFGSAFTLLMITYFSNYFTLLFFIVTLGFFISLYNIALKTHISMLEEAKRLNAYALLNIAVNVGASLGPLLGGLILDWNSYYLLIVSMLNYVFAGLVAILLPNSKLGLKENLNIFNFIKYRKDKKGFNTFLKFTLFSSLFWFLYTQIFTTFPIVFSHELSGKTIGVLFTINAITIILIQGVFPKIQPYIRRELWYSIAFMLIGVSFFVLWLYPQFPFVVIAIILFSFSEIIWVPSIDNELVANRGGLSSSWAFGVAGVIWGFGESIGSFVGLNFYYYFNDRTFLILFIISLIIFLTHILKIKFNNKLSKSSEYLEEEKV</sequence>
<organism evidence="9 10">
    <name type="scientific">Bacillus stercoris</name>
    <dbReference type="NCBI Taxonomy" id="2054641"/>
    <lineage>
        <taxon>Bacteria</taxon>
        <taxon>Bacillati</taxon>
        <taxon>Bacillota</taxon>
        <taxon>Bacilli</taxon>
        <taxon>Bacillales</taxon>
        <taxon>Bacillaceae</taxon>
        <taxon>Bacillus</taxon>
    </lineage>
</organism>
<dbReference type="EMBL" id="JAVCYS010000006">
    <property type="protein sequence ID" value="MDQ1854003.1"/>
    <property type="molecule type" value="Genomic_DNA"/>
</dbReference>
<feature type="transmembrane region" description="Helical" evidence="7">
    <location>
        <begin position="204"/>
        <end position="222"/>
    </location>
</feature>
<feature type="transmembrane region" description="Helical" evidence="7">
    <location>
        <begin position="98"/>
        <end position="117"/>
    </location>
</feature>
<dbReference type="RefSeq" id="WP_306646824.1">
    <property type="nucleotide sequence ID" value="NZ_JAVCYS010000006.1"/>
</dbReference>
<feature type="transmembrane region" description="Helical" evidence="7">
    <location>
        <begin position="360"/>
        <end position="377"/>
    </location>
</feature>
<evidence type="ECO:0000256" key="6">
    <source>
        <dbReference type="ARBA" id="ARBA00023136"/>
    </source>
</evidence>
<feature type="transmembrane region" description="Helical" evidence="7">
    <location>
        <begin position="296"/>
        <end position="314"/>
    </location>
</feature>
<evidence type="ECO:0000256" key="7">
    <source>
        <dbReference type="SAM" id="Phobius"/>
    </source>
</evidence>
<feature type="domain" description="Major facilitator superfamily (MFS) profile" evidence="8">
    <location>
        <begin position="1"/>
        <end position="183"/>
    </location>
</feature>
<keyword evidence="4 7" id="KW-0812">Transmembrane</keyword>
<evidence type="ECO:0000256" key="5">
    <source>
        <dbReference type="ARBA" id="ARBA00022989"/>
    </source>
</evidence>
<reference evidence="9" key="1">
    <citation type="submission" date="2023-08" db="EMBL/GenBank/DDBJ databases">
        <title>Functional annotation and safety assessment of Bacillus stercoris.</title>
        <authorList>
            <person name="Pandit N.T."/>
            <person name="Ahir S.V."/>
            <person name="Chauhan D.A."/>
            <person name="Bose A."/>
            <person name="Dunlap C."/>
            <person name="Doshi J.A."/>
        </authorList>
    </citation>
    <scope>NUCLEOTIDE SEQUENCE</scope>
    <source>
        <strain evidence="9">ZBMF30</strain>
    </source>
</reference>
<dbReference type="InterPro" id="IPR020846">
    <property type="entry name" value="MFS_dom"/>
</dbReference>
<keyword evidence="3" id="KW-1003">Cell membrane</keyword>
<dbReference type="InterPro" id="IPR011701">
    <property type="entry name" value="MFS"/>
</dbReference>
<dbReference type="PANTHER" id="PTHR23517">
    <property type="entry name" value="RESISTANCE PROTEIN MDTM, PUTATIVE-RELATED-RELATED"/>
    <property type="match status" value="1"/>
</dbReference>
<feature type="transmembrane region" description="Helical" evidence="7">
    <location>
        <begin position="326"/>
        <end position="354"/>
    </location>
</feature>
<proteinExistence type="predicted"/>
<keyword evidence="6 7" id="KW-0472">Membrane</keyword>
<feature type="transmembrane region" description="Helical" evidence="7">
    <location>
        <begin position="159"/>
        <end position="179"/>
    </location>
</feature>
<dbReference type="Gene3D" id="1.20.1250.20">
    <property type="entry name" value="MFS general substrate transporter like domains"/>
    <property type="match status" value="2"/>
</dbReference>
<evidence type="ECO:0000256" key="3">
    <source>
        <dbReference type="ARBA" id="ARBA00022475"/>
    </source>
</evidence>
<evidence type="ECO:0000256" key="2">
    <source>
        <dbReference type="ARBA" id="ARBA00022448"/>
    </source>
</evidence>
<feature type="transmembrane region" description="Helical" evidence="7">
    <location>
        <begin position="242"/>
        <end position="260"/>
    </location>
</feature>
<dbReference type="SUPFAM" id="SSF103473">
    <property type="entry name" value="MFS general substrate transporter"/>
    <property type="match status" value="1"/>
</dbReference>
<feature type="transmembrane region" description="Helical" evidence="7">
    <location>
        <begin position="46"/>
        <end position="66"/>
    </location>
</feature>
<evidence type="ECO:0000313" key="10">
    <source>
        <dbReference type="Proteomes" id="UP001177898"/>
    </source>
</evidence>
<feature type="transmembrane region" description="Helical" evidence="7">
    <location>
        <begin position="73"/>
        <end position="92"/>
    </location>
</feature>
<feature type="transmembrane region" description="Helical" evidence="7">
    <location>
        <begin position="12"/>
        <end position="34"/>
    </location>
</feature>
<protein>
    <submittedName>
        <fullName evidence="9">MFS transporter</fullName>
    </submittedName>
</protein>
<comment type="subcellular location">
    <subcellularLocation>
        <location evidence="1">Cell membrane</location>
        <topology evidence="1">Multi-pass membrane protein</topology>
    </subcellularLocation>
</comment>
<comment type="caution">
    <text evidence="9">The sequence shown here is derived from an EMBL/GenBank/DDBJ whole genome shotgun (WGS) entry which is preliminary data.</text>
</comment>
<dbReference type="PROSITE" id="PS50850">
    <property type="entry name" value="MFS"/>
    <property type="match status" value="1"/>
</dbReference>
<evidence type="ECO:0000256" key="1">
    <source>
        <dbReference type="ARBA" id="ARBA00004651"/>
    </source>
</evidence>
<gene>
    <name evidence="9" type="ORF">RAQ16_16870</name>
</gene>